<organism evidence="2 3">
    <name type="scientific">Echria macrotheca</name>
    <dbReference type="NCBI Taxonomy" id="438768"/>
    <lineage>
        <taxon>Eukaryota</taxon>
        <taxon>Fungi</taxon>
        <taxon>Dikarya</taxon>
        <taxon>Ascomycota</taxon>
        <taxon>Pezizomycotina</taxon>
        <taxon>Sordariomycetes</taxon>
        <taxon>Sordariomycetidae</taxon>
        <taxon>Sordariales</taxon>
        <taxon>Schizotheciaceae</taxon>
        <taxon>Echria</taxon>
    </lineage>
</organism>
<dbReference type="PANTHER" id="PTHR35043">
    <property type="entry name" value="TRANSCRIPTION FACTOR DOMAIN-CONTAINING PROTEIN"/>
    <property type="match status" value="1"/>
</dbReference>
<evidence type="ECO:0000313" key="3">
    <source>
        <dbReference type="Proteomes" id="UP001239445"/>
    </source>
</evidence>
<feature type="transmembrane region" description="Helical" evidence="1">
    <location>
        <begin position="65"/>
        <end position="84"/>
    </location>
</feature>
<keyword evidence="3" id="KW-1185">Reference proteome</keyword>
<accession>A0AAJ0BGW7</accession>
<protein>
    <submittedName>
        <fullName evidence="2">Uncharacterized protein</fullName>
    </submittedName>
</protein>
<feature type="transmembrane region" description="Helical" evidence="1">
    <location>
        <begin position="587"/>
        <end position="607"/>
    </location>
</feature>
<dbReference type="PANTHER" id="PTHR35043:SF9">
    <property type="match status" value="1"/>
</dbReference>
<comment type="caution">
    <text evidence="2">The sequence shown here is derived from an EMBL/GenBank/DDBJ whole genome shotgun (WGS) entry which is preliminary data.</text>
</comment>
<dbReference type="AlphaFoldDB" id="A0AAJ0BGW7"/>
<feature type="transmembrane region" description="Helical" evidence="1">
    <location>
        <begin position="501"/>
        <end position="523"/>
    </location>
</feature>
<gene>
    <name evidence="2" type="ORF">QBC47DRAFT_164925</name>
</gene>
<keyword evidence="1" id="KW-0472">Membrane</keyword>
<feature type="transmembrane region" description="Helical" evidence="1">
    <location>
        <begin position="613"/>
        <end position="633"/>
    </location>
</feature>
<evidence type="ECO:0000313" key="2">
    <source>
        <dbReference type="EMBL" id="KAK1757757.1"/>
    </source>
</evidence>
<feature type="transmembrane region" description="Helical" evidence="1">
    <location>
        <begin position="535"/>
        <end position="556"/>
    </location>
</feature>
<evidence type="ECO:0000256" key="1">
    <source>
        <dbReference type="SAM" id="Phobius"/>
    </source>
</evidence>
<feature type="transmembrane region" description="Helical" evidence="1">
    <location>
        <begin position="468"/>
        <end position="489"/>
    </location>
</feature>
<dbReference type="Proteomes" id="UP001239445">
    <property type="component" value="Unassembled WGS sequence"/>
</dbReference>
<keyword evidence="1" id="KW-0812">Transmembrane</keyword>
<name>A0AAJ0BGW7_9PEZI</name>
<feature type="transmembrane region" description="Helical" evidence="1">
    <location>
        <begin position="26"/>
        <end position="44"/>
    </location>
</feature>
<reference evidence="2" key="1">
    <citation type="submission" date="2023-06" db="EMBL/GenBank/DDBJ databases">
        <title>Genome-scale phylogeny and comparative genomics of the fungal order Sordariales.</title>
        <authorList>
            <consortium name="Lawrence Berkeley National Laboratory"/>
            <person name="Hensen N."/>
            <person name="Bonometti L."/>
            <person name="Westerberg I."/>
            <person name="Brannstrom I.O."/>
            <person name="Guillou S."/>
            <person name="Cros-Aarteil S."/>
            <person name="Calhoun S."/>
            <person name="Haridas S."/>
            <person name="Kuo A."/>
            <person name="Mondo S."/>
            <person name="Pangilinan J."/>
            <person name="Riley R."/>
            <person name="Labutti K."/>
            <person name="Andreopoulos B."/>
            <person name="Lipzen A."/>
            <person name="Chen C."/>
            <person name="Yanf M."/>
            <person name="Daum C."/>
            <person name="Ng V."/>
            <person name="Clum A."/>
            <person name="Steindorff A."/>
            <person name="Ohm R."/>
            <person name="Martin F."/>
            <person name="Silar P."/>
            <person name="Natvig D."/>
            <person name="Lalanne C."/>
            <person name="Gautier V."/>
            <person name="Ament-Velasquez S.L."/>
            <person name="Kruys A."/>
            <person name="Hutchinson M.I."/>
            <person name="Powell A.J."/>
            <person name="Barry K."/>
            <person name="Miller A.N."/>
            <person name="Grigoriev I.V."/>
            <person name="Debuchy R."/>
            <person name="Gladieux P."/>
            <person name="Thoren M.H."/>
            <person name="Johannesson H."/>
        </authorList>
    </citation>
    <scope>NUCLEOTIDE SEQUENCE</scope>
    <source>
        <strain evidence="2">PSN4</strain>
    </source>
</reference>
<sequence>MSGIFGGGFSAETTGWKSDPSHRGTYSILSTCFVTLGLCIWTAIHLNIPEHHASWTRQVCRKIGWMMLGFIAPELVVFTAFQQYRAARGLHDKMRYHFPVDPKERARKSPPNPCWLRWPREHGSNTNRETYIEETPESLALKIHARKTKWTMTHSYFGVMGGFALQVADGEANFFPSVVDGKDRHVRLSLTPDALVYLEEQLPGIVPDLPKTFIEDKSKGSIFAKSIVCFQAIWFCIQCLSRVGQGLAISLLELNTFGHAICTVLIYFLWWNKPLDIEEPEVIMIKHGDDKLAMIVAHMCAVSSVDPLQPCREDRTRFHVILDTVTGIKLINRETVQQAFDRAWASLCKDRRSSAELYLTIQLAPTFTLDTLKSDPMFTSDLHIPLTKSYNGVLTTPVLTTTITPSIDFPDPGQPVPLRPSISIPHLDLRRWLLFLISTHHGYKPRSVPRDSVAARLRNTPWFTAQNYIPLYTSLSLSGFIYGGLHILAWGASFPTHAEKILWRLSSVTVASTGAVVAIVLFWDRSKPFWKGDPLGGFWMAATVLMFGAGVLEMWFTRGERREDQGEGEMEVERGGRKARGWRSIGSLVWTAVKGVLAVPACVAGYGPGVVVFLLKFAFDLVVPVMVGLYVLARVYLVVESFINLSHLPESAYEMPVWSLYVPHIG</sequence>
<dbReference type="EMBL" id="MU839830">
    <property type="protein sequence ID" value="KAK1757757.1"/>
    <property type="molecule type" value="Genomic_DNA"/>
</dbReference>
<proteinExistence type="predicted"/>
<keyword evidence="1" id="KW-1133">Transmembrane helix</keyword>